<keyword evidence="3" id="KW-1185">Reference proteome</keyword>
<evidence type="ECO:0000313" key="3">
    <source>
        <dbReference type="Proteomes" id="UP001159405"/>
    </source>
</evidence>
<dbReference type="EMBL" id="CALNXK010000176">
    <property type="protein sequence ID" value="CAH3172723.1"/>
    <property type="molecule type" value="Genomic_DNA"/>
</dbReference>
<feature type="region of interest" description="Disordered" evidence="1">
    <location>
        <begin position="162"/>
        <end position="182"/>
    </location>
</feature>
<dbReference type="Proteomes" id="UP001159405">
    <property type="component" value="Unassembled WGS sequence"/>
</dbReference>
<evidence type="ECO:0000256" key="1">
    <source>
        <dbReference type="SAM" id="MobiDB-lite"/>
    </source>
</evidence>
<comment type="caution">
    <text evidence="2">The sequence shown here is derived from an EMBL/GenBank/DDBJ whole genome shotgun (WGS) entry which is preliminary data.</text>
</comment>
<name>A0ABN8R4G0_9CNID</name>
<dbReference type="Gene3D" id="2.40.50.140">
    <property type="entry name" value="Nucleic acid-binding proteins"/>
    <property type="match status" value="1"/>
</dbReference>
<proteinExistence type="predicted"/>
<sequence length="527" mass="59505">MTTQVRSNVIENHFDLSQYFQYDGEKSIHERSSWELAPYDCSSQLKTLKNYYKRTNFCTRPSSNTSLSLNVQSSCTGVVTEKVKSSQSSHSLNLQSSSVALQNANLDHSQLTSHALNHQSPSTAAGSAKLKPSETSVSLDLQNTSLTTQPAVTNSVAIEPPLNNEAFPTAHHQNKPELLPTFPSKDTLAIQDKEKPSTSSSNKRPTSPLITYVQNLSPIKRSKRGSTPYFNIKLQTALATQPAVNFSRSKRSFFDEKAATKTALKIERYNTSQDGRTIFINDMTRLSSPATSEYNFQFVESYNSNTLTLQSILQNALDMDMIDIIAKKSTCYTADETANSKLILWENNIDDVDVGEVYCFNQIRLRRDKETVVLNSTRDTVITKKLDSDLTNLVSESITPRDESMELSLKVDYIYSIQELSRFKQCLHCQKKIQQVTASAIVKCDHCGHVLRNSVCKENLIVKFLVKKSYESDADFDHFVVFHKVLAQIIGTNVNAMDDEMIFEKLLQLDNFTIFYNRQNIVKRVEI</sequence>
<feature type="compositionally biased region" description="Polar residues" evidence="1">
    <location>
        <begin position="116"/>
        <end position="125"/>
    </location>
</feature>
<dbReference type="InterPro" id="IPR012340">
    <property type="entry name" value="NA-bd_OB-fold"/>
</dbReference>
<feature type="region of interest" description="Disordered" evidence="1">
    <location>
        <begin position="116"/>
        <end position="137"/>
    </location>
</feature>
<protein>
    <submittedName>
        <fullName evidence="2">Uncharacterized protein</fullName>
    </submittedName>
</protein>
<gene>
    <name evidence="2" type="ORF">PLOB_00013165</name>
</gene>
<accession>A0ABN8R4G0</accession>
<evidence type="ECO:0000313" key="2">
    <source>
        <dbReference type="EMBL" id="CAH3172723.1"/>
    </source>
</evidence>
<organism evidence="2 3">
    <name type="scientific">Porites lobata</name>
    <dbReference type="NCBI Taxonomy" id="104759"/>
    <lineage>
        <taxon>Eukaryota</taxon>
        <taxon>Metazoa</taxon>
        <taxon>Cnidaria</taxon>
        <taxon>Anthozoa</taxon>
        <taxon>Hexacorallia</taxon>
        <taxon>Scleractinia</taxon>
        <taxon>Fungiina</taxon>
        <taxon>Poritidae</taxon>
        <taxon>Porites</taxon>
    </lineage>
</organism>
<reference evidence="2 3" key="1">
    <citation type="submission" date="2022-05" db="EMBL/GenBank/DDBJ databases">
        <authorList>
            <consortium name="Genoscope - CEA"/>
            <person name="William W."/>
        </authorList>
    </citation>
    <scope>NUCLEOTIDE SEQUENCE [LARGE SCALE GENOMIC DNA]</scope>
</reference>